<dbReference type="RefSeq" id="XP_017990795.1">
    <property type="nucleotide sequence ID" value="XM_018136072.1"/>
</dbReference>
<dbReference type="PANTHER" id="PTHR31591">
    <property type="entry name" value="UPF0613 PROTEIN PB24D3.06C"/>
    <property type="match status" value="1"/>
</dbReference>
<reference evidence="3 4" key="1">
    <citation type="submission" date="2015-07" db="EMBL/GenBank/DDBJ databases">
        <title>Draft Genome Sequence of Malassezia furfur CBS1878 and Malassezia pachydermatis CBS1879.</title>
        <authorList>
            <person name="Triana S."/>
            <person name="Ohm R."/>
            <person name="Gonzalez A."/>
            <person name="DeCock H."/>
            <person name="Restrepo S."/>
            <person name="Celis A."/>
        </authorList>
    </citation>
    <scope>NUCLEOTIDE SEQUENCE [LARGE SCALE GENOMIC DNA]</scope>
    <source>
        <strain evidence="3 4">CBS 1879</strain>
    </source>
</reference>
<accession>A0A0M9VNB1</accession>
<gene>
    <name evidence="3" type="ORF">Malapachy_1568</name>
</gene>
<dbReference type="SUPFAM" id="SSF53474">
    <property type="entry name" value="alpha/beta-Hydrolases"/>
    <property type="match status" value="1"/>
</dbReference>
<proteinExistence type="predicted"/>
<comment type="caution">
    <text evidence="3">The sequence shown here is derived from an EMBL/GenBank/DDBJ whole genome shotgun (WGS) entry which is preliminary data.</text>
</comment>
<dbReference type="VEuPathDB" id="FungiDB:Malapachy_1568"/>
<comment type="catalytic activity">
    <reaction evidence="1">
        <text>a diacylglycerol + H2O = a monoacylglycerol + a fatty acid + H(+)</text>
        <dbReference type="Rhea" id="RHEA:32731"/>
        <dbReference type="ChEBI" id="CHEBI:15377"/>
        <dbReference type="ChEBI" id="CHEBI:15378"/>
        <dbReference type="ChEBI" id="CHEBI:17408"/>
        <dbReference type="ChEBI" id="CHEBI:18035"/>
        <dbReference type="ChEBI" id="CHEBI:28868"/>
    </reaction>
</comment>
<dbReference type="OrthoDB" id="10034502at2759"/>
<dbReference type="EMBL" id="LGAV01000007">
    <property type="protein sequence ID" value="KOS13163.1"/>
    <property type="molecule type" value="Genomic_DNA"/>
</dbReference>
<dbReference type="GeneID" id="28727947"/>
<comment type="catalytic activity">
    <reaction evidence="2">
        <text>a monoacylglycerol + H2O = glycerol + a fatty acid + H(+)</text>
        <dbReference type="Rhea" id="RHEA:15245"/>
        <dbReference type="ChEBI" id="CHEBI:15377"/>
        <dbReference type="ChEBI" id="CHEBI:15378"/>
        <dbReference type="ChEBI" id="CHEBI:17408"/>
        <dbReference type="ChEBI" id="CHEBI:17754"/>
        <dbReference type="ChEBI" id="CHEBI:28868"/>
    </reaction>
</comment>
<dbReference type="AlphaFoldDB" id="A0A0M9VNB1"/>
<dbReference type="InterPro" id="IPR029058">
    <property type="entry name" value="AB_hydrolase_fold"/>
</dbReference>
<dbReference type="PANTHER" id="PTHR31591:SF1">
    <property type="entry name" value="UPF0613 PROTEIN PB24D3.06C"/>
    <property type="match status" value="1"/>
</dbReference>
<dbReference type="Pfam" id="PF08538">
    <property type="entry name" value="DUF1749"/>
    <property type="match status" value="1"/>
</dbReference>
<protein>
    <submittedName>
        <fullName evidence="3">Uncharacterized protein</fullName>
    </submittedName>
</protein>
<dbReference type="Gene3D" id="3.40.50.1820">
    <property type="entry name" value="alpha/beta hydrolase"/>
    <property type="match status" value="1"/>
</dbReference>
<evidence type="ECO:0000256" key="1">
    <source>
        <dbReference type="ARBA" id="ARBA00047591"/>
    </source>
</evidence>
<dbReference type="SMR" id="A0A0M9VNB1"/>
<organism evidence="3 4">
    <name type="scientific">Malassezia pachydermatis</name>
    <dbReference type="NCBI Taxonomy" id="77020"/>
    <lineage>
        <taxon>Eukaryota</taxon>
        <taxon>Fungi</taxon>
        <taxon>Dikarya</taxon>
        <taxon>Basidiomycota</taxon>
        <taxon>Ustilaginomycotina</taxon>
        <taxon>Malasseziomycetes</taxon>
        <taxon>Malasseziales</taxon>
        <taxon>Malasseziaceae</taxon>
        <taxon>Malassezia</taxon>
    </lineage>
</organism>
<dbReference type="Proteomes" id="UP000037751">
    <property type="component" value="Unassembled WGS sequence"/>
</dbReference>
<evidence type="ECO:0000256" key="2">
    <source>
        <dbReference type="ARBA" id="ARBA00048461"/>
    </source>
</evidence>
<dbReference type="InterPro" id="IPR013744">
    <property type="entry name" value="SidJ"/>
</dbReference>
<name>A0A0M9VNB1_9BASI</name>
<evidence type="ECO:0000313" key="4">
    <source>
        <dbReference type="Proteomes" id="UP000037751"/>
    </source>
</evidence>
<keyword evidence="4" id="KW-1185">Reference proteome</keyword>
<sequence>MSECKATPPPLTGTLALYQTSPIPLPYFESNGSHPNKLVFIPGLTDTMGVVPYLPRLAQTLDKIGYSLVQFVKCSDLGGFGTSSLEGDAQEIAQLVEHLKSRDTAPCTGKLVVMGHSTGCQDVIQLLSRDRALSSTKPGSLIHIDGGICQAPVSDYEFFKHSLDSNPLGQQQWAESQSLLDKGKPSALLSREHVAPVPASTHGRGPGNSEVALNPAFTAYRFASLNGPNGDDDFFSTNLPDERVQEVLQPALSRASLLMLLGEEDEYVPTKANVPAMTERWHRVLHSDRFHTAFIPKASHKVDNESAQVFLCNTVSAFLQDLH</sequence>
<evidence type="ECO:0000313" key="3">
    <source>
        <dbReference type="EMBL" id="KOS13163.1"/>
    </source>
</evidence>